<dbReference type="GO" id="GO:0005634">
    <property type="term" value="C:nucleus"/>
    <property type="evidence" value="ECO:0007669"/>
    <property type="project" value="UniProtKB-SubCell"/>
</dbReference>
<dbReference type="InterPro" id="IPR052202">
    <property type="entry name" value="Yeast_MetPath_Reg"/>
</dbReference>
<evidence type="ECO:0000256" key="1">
    <source>
        <dbReference type="ARBA" id="ARBA00004123"/>
    </source>
</evidence>
<dbReference type="Gene3D" id="4.10.240.10">
    <property type="entry name" value="Zn(2)-C6 fungal-type DNA-binding domain"/>
    <property type="match status" value="1"/>
</dbReference>
<keyword evidence="7" id="KW-0539">Nucleus</keyword>
<evidence type="ECO:0000256" key="6">
    <source>
        <dbReference type="ARBA" id="ARBA00023163"/>
    </source>
</evidence>
<evidence type="ECO:0000313" key="11">
    <source>
        <dbReference type="Proteomes" id="UP001172681"/>
    </source>
</evidence>
<keyword evidence="5" id="KW-0238">DNA-binding</keyword>
<dbReference type="AlphaFoldDB" id="A0AA39CSC1"/>
<feature type="domain" description="Zn(2)-C6 fungal-type" evidence="9">
    <location>
        <begin position="19"/>
        <end position="49"/>
    </location>
</feature>
<evidence type="ECO:0000256" key="4">
    <source>
        <dbReference type="ARBA" id="ARBA00023015"/>
    </source>
</evidence>
<evidence type="ECO:0000256" key="8">
    <source>
        <dbReference type="SAM" id="MobiDB-lite"/>
    </source>
</evidence>
<dbReference type="CDD" id="cd14723">
    <property type="entry name" value="ZIP_Ppr1"/>
    <property type="match status" value="1"/>
</dbReference>
<dbReference type="SUPFAM" id="SSF57701">
    <property type="entry name" value="Zn2/Cys6 DNA-binding domain"/>
    <property type="match status" value="1"/>
</dbReference>
<dbReference type="EMBL" id="JAPDRN010000127">
    <property type="protein sequence ID" value="KAJ9620088.1"/>
    <property type="molecule type" value="Genomic_DNA"/>
</dbReference>
<dbReference type="InterPro" id="IPR007219">
    <property type="entry name" value="XnlR_reg_dom"/>
</dbReference>
<dbReference type="GO" id="GO:0043565">
    <property type="term" value="F:sequence-specific DNA binding"/>
    <property type="evidence" value="ECO:0007669"/>
    <property type="project" value="TreeGrafter"/>
</dbReference>
<dbReference type="SMART" id="SM00906">
    <property type="entry name" value="Fungal_trans"/>
    <property type="match status" value="1"/>
</dbReference>
<dbReference type="InterPro" id="IPR001138">
    <property type="entry name" value="Zn2Cys6_DnaBD"/>
</dbReference>
<gene>
    <name evidence="10" type="ORF">H2204_012398</name>
</gene>
<keyword evidence="11" id="KW-1185">Reference proteome</keyword>
<dbReference type="PANTHER" id="PTHR47782">
    <property type="entry name" value="ZN(II)2CYS6 TRANSCRIPTION FACTOR (EUROFUNG)-RELATED"/>
    <property type="match status" value="1"/>
</dbReference>
<comment type="caution">
    <text evidence="10">The sequence shown here is derived from an EMBL/GenBank/DDBJ whole genome shotgun (WGS) entry which is preliminary data.</text>
</comment>
<name>A0AA39CSC1_9EURO</name>
<evidence type="ECO:0000313" key="10">
    <source>
        <dbReference type="EMBL" id="KAJ9620088.1"/>
    </source>
</evidence>
<proteinExistence type="predicted"/>
<organism evidence="10 11">
    <name type="scientific">Knufia peltigerae</name>
    <dbReference type="NCBI Taxonomy" id="1002370"/>
    <lineage>
        <taxon>Eukaryota</taxon>
        <taxon>Fungi</taxon>
        <taxon>Dikarya</taxon>
        <taxon>Ascomycota</taxon>
        <taxon>Pezizomycotina</taxon>
        <taxon>Eurotiomycetes</taxon>
        <taxon>Chaetothyriomycetidae</taxon>
        <taxon>Chaetothyriales</taxon>
        <taxon>Trichomeriaceae</taxon>
        <taxon>Knufia</taxon>
    </lineage>
</organism>
<sequence length="735" mass="81341">MASLRAPKRPRLGDRTALACTECKQRKLKCDGQSPTCQHCLKTGRDCLVEDPATGLQRPRDYLQSLESRVALLESLLRETRPDVAIDHFNTVSHSRLGEVPNQGAISEPPPQIDHGSSHQPIDFSANTQAPVSPGISSFHHDDDDGDDLASNVALLALSASGREPHYFGPSSALSFSRIASSALKTHKRHGGSQPSTYSDAVNHVPAQKYQKVVFPTPNIGHTLSAAYFNHVHPQYPFLHRPTLDKWEENCLQAQQAGTVDSVKEIPLFFVLMVYAIGSLIIKNGDRSDDAEAYYAAALNYVDFIMDMDSMESIQAVLACAVYSIRSPVGASIWKLSGMAIRHCIELGYHRSVERFRPNADPLTREMSKRIFWVAYDIDRAAALTLGRPFGISDQMIDVELPLDIDDSGITTTGILGPVRQDSHAPPTQMTGALHIIKLRQLWSRISDSIYSAVSVQSSDGSSTCAAISAHVPALRQALEEWFADTPYQPQHPDTGPVSVFTSKDWFRLAYDHSIILLYRHCLTCEYHRQPNASSIGPQCSKAQVDAAFQECASSARQICVLYRRTYQRSPIRYTWGSLHILFLAGLTYLHCLWSSETVRKSIPKLDVINTCTSCNMVLVIIAERWSVAASYRDLFEKLSERTINMVFGGPGGNGNNMNAPPSSLTNAGLALESSHDDNLMSQPIFDDLHLEDWLVNLEDINVPDESEWLVQGLIRGFGGQQDDNMTGNLEGPMF</sequence>
<dbReference type="GO" id="GO:0008270">
    <property type="term" value="F:zinc ion binding"/>
    <property type="evidence" value="ECO:0007669"/>
    <property type="project" value="InterPro"/>
</dbReference>
<dbReference type="CDD" id="cd00067">
    <property type="entry name" value="GAL4"/>
    <property type="match status" value="1"/>
</dbReference>
<dbReference type="Pfam" id="PF00172">
    <property type="entry name" value="Zn_clus"/>
    <property type="match status" value="1"/>
</dbReference>
<evidence type="ECO:0000256" key="5">
    <source>
        <dbReference type="ARBA" id="ARBA00023125"/>
    </source>
</evidence>
<dbReference type="PROSITE" id="PS00463">
    <property type="entry name" value="ZN2_CY6_FUNGAL_1"/>
    <property type="match status" value="1"/>
</dbReference>
<keyword evidence="3" id="KW-0862">Zinc</keyword>
<protein>
    <recommendedName>
        <fullName evidence="9">Zn(2)-C6 fungal-type domain-containing protein</fullName>
    </recommendedName>
</protein>
<keyword evidence="6" id="KW-0804">Transcription</keyword>
<keyword evidence="4" id="KW-0805">Transcription regulation</keyword>
<evidence type="ECO:0000259" key="9">
    <source>
        <dbReference type="PROSITE" id="PS50048"/>
    </source>
</evidence>
<keyword evidence="2" id="KW-0479">Metal-binding</keyword>
<feature type="region of interest" description="Disordered" evidence="8">
    <location>
        <begin position="103"/>
        <end position="144"/>
    </location>
</feature>
<dbReference type="PROSITE" id="PS50048">
    <property type="entry name" value="ZN2_CY6_FUNGAL_2"/>
    <property type="match status" value="1"/>
</dbReference>
<accession>A0AA39CSC1</accession>
<evidence type="ECO:0000256" key="7">
    <source>
        <dbReference type="ARBA" id="ARBA00023242"/>
    </source>
</evidence>
<evidence type="ECO:0000256" key="3">
    <source>
        <dbReference type="ARBA" id="ARBA00022833"/>
    </source>
</evidence>
<dbReference type="GO" id="GO:0045944">
    <property type="term" value="P:positive regulation of transcription by RNA polymerase II"/>
    <property type="evidence" value="ECO:0007669"/>
    <property type="project" value="TreeGrafter"/>
</dbReference>
<dbReference type="GO" id="GO:0000981">
    <property type="term" value="F:DNA-binding transcription factor activity, RNA polymerase II-specific"/>
    <property type="evidence" value="ECO:0007669"/>
    <property type="project" value="InterPro"/>
</dbReference>
<dbReference type="Pfam" id="PF04082">
    <property type="entry name" value="Fungal_trans"/>
    <property type="match status" value="1"/>
</dbReference>
<reference evidence="10" key="1">
    <citation type="submission" date="2022-10" db="EMBL/GenBank/DDBJ databases">
        <title>Culturing micro-colonial fungi from biological soil crusts in the Mojave desert and describing Neophaeococcomyces mojavensis, and introducing the new genera and species Taxawa tesnikishii.</title>
        <authorList>
            <person name="Kurbessoian T."/>
            <person name="Stajich J.E."/>
        </authorList>
    </citation>
    <scope>NUCLEOTIDE SEQUENCE</scope>
    <source>
        <strain evidence="10">TK_35</strain>
    </source>
</reference>
<dbReference type="PANTHER" id="PTHR47782:SF12">
    <property type="entry name" value="ZN(II)2CYS6 TRANSCRIPTION FACTOR (EUROFUNG)"/>
    <property type="match status" value="1"/>
</dbReference>
<dbReference type="Proteomes" id="UP001172681">
    <property type="component" value="Unassembled WGS sequence"/>
</dbReference>
<dbReference type="GO" id="GO:0006351">
    <property type="term" value="P:DNA-templated transcription"/>
    <property type="evidence" value="ECO:0007669"/>
    <property type="project" value="InterPro"/>
</dbReference>
<evidence type="ECO:0000256" key="2">
    <source>
        <dbReference type="ARBA" id="ARBA00022723"/>
    </source>
</evidence>
<comment type="subcellular location">
    <subcellularLocation>
        <location evidence="1">Nucleus</location>
    </subcellularLocation>
</comment>
<dbReference type="SMART" id="SM00066">
    <property type="entry name" value="GAL4"/>
    <property type="match status" value="1"/>
</dbReference>
<dbReference type="InterPro" id="IPR036864">
    <property type="entry name" value="Zn2-C6_fun-type_DNA-bd_sf"/>
</dbReference>
<dbReference type="CDD" id="cd12148">
    <property type="entry name" value="fungal_TF_MHR"/>
    <property type="match status" value="1"/>
</dbReference>